<organism evidence="1 2">
    <name type="scientific">Flavobacterium nackdongense</name>
    <dbReference type="NCBI Taxonomy" id="2547394"/>
    <lineage>
        <taxon>Bacteria</taxon>
        <taxon>Pseudomonadati</taxon>
        <taxon>Bacteroidota</taxon>
        <taxon>Flavobacteriia</taxon>
        <taxon>Flavobacteriales</taxon>
        <taxon>Flavobacteriaceae</taxon>
        <taxon>Flavobacterium</taxon>
    </lineage>
</organism>
<sequence>MIKKIFYVLLTFIAVACTHKIDKKAIIKNISNDKLTVKRVDVIQESNYYNVLTDVQNSVSSSKEAWRNSPELNQLHRLITIDKVSNAFIAKLKAGNYSNESKVIAYRFIKIDKSKKFIGYAVILFQGERQVTLFYELHPYPYDYYPSGGVKQLINKGLVKEINQIEAEYNKNLPANKKN</sequence>
<name>A0A4P6YB06_9FLAO</name>
<dbReference type="OrthoDB" id="9920871at2"/>
<reference evidence="2" key="1">
    <citation type="submission" date="2019-03" db="EMBL/GenBank/DDBJ databases">
        <title>Flavobacterium sp.</title>
        <authorList>
            <person name="Kim H."/>
        </authorList>
    </citation>
    <scope>NUCLEOTIDE SEQUENCE [LARGE SCALE GENOMIC DNA]</scope>
    <source>
        <strain evidence="2">GS13</strain>
    </source>
</reference>
<dbReference type="PROSITE" id="PS51257">
    <property type="entry name" value="PROKAR_LIPOPROTEIN"/>
    <property type="match status" value="1"/>
</dbReference>
<evidence type="ECO:0000313" key="1">
    <source>
        <dbReference type="EMBL" id="QBN20239.1"/>
    </source>
</evidence>
<dbReference type="KEGG" id="fnk:E1750_16025"/>
<proteinExistence type="predicted"/>
<accession>A0A4P6YB06</accession>
<dbReference type="Proteomes" id="UP000291124">
    <property type="component" value="Chromosome"/>
</dbReference>
<dbReference type="RefSeq" id="WP_133277740.1">
    <property type="nucleotide sequence ID" value="NZ_CP037933.1"/>
</dbReference>
<gene>
    <name evidence="1" type="ORF">E1750_16025</name>
</gene>
<evidence type="ECO:0000313" key="2">
    <source>
        <dbReference type="Proteomes" id="UP000291124"/>
    </source>
</evidence>
<dbReference type="EMBL" id="CP037933">
    <property type="protein sequence ID" value="QBN20239.1"/>
    <property type="molecule type" value="Genomic_DNA"/>
</dbReference>
<protein>
    <submittedName>
        <fullName evidence="1">Uncharacterized protein</fullName>
    </submittedName>
</protein>
<keyword evidence="2" id="KW-1185">Reference proteome</keyword>
<dbReference type="AlphaFoldDB" id="A0A4P6YB06"/>